<comment type="similarity">
    <text evidence="2">Belongs to the concentrative nucleoside transporter (CNT) (TC 2.A.41) family.</text>
</comment>
<evidence type="ECO:0000256" key="2">
    <source>
        <dbReference type="ARBA" id="ARBA00009033"/>
    </source>
</evidence>
<evidence type="ECO:0000256" key="5">
    <source>
        <dbReference type="ARBA" id="ARBA00022989"/>
    </source>
</evidence>
<feature type="transmembrane region" description="Helical" evidence="7">
    <location>
        <begin position="30"/>
        <end position="48"/>
    </location>
</feature>
<dbReference type="PANTHER" id="PTHR10590">
    <property type="entry name" value="SODIUM/NUCLEOSIDE COTRANSPORTER"/>
    <property type="match status" value="1"/>
</dbReference>
<keyword evidence="3" id="KW-1003">Cell membrane</keyword>
<dbReference type="InterPro" id="IPR008276">
    <property type="entry name" value="C_nuclsd_transpt"/>
</dbReference>
<dbReference type="AlphaFoldDB" id="A0A2A2GAB3"/>
<evidence type="ECO:0000259" key="10">
    <source>
        <dbReference type="Pfam" id="PF07670"/>
    </source>
</evidence>
<keyword evidence="12" id="KW-1185">Reference proteome</keyword>
<evidence type="ECO:0000256" key="6">
    <source>
        <dbReference type="ARBA" id="ARBA00023136"/>
    </source>
</evidence>
<feature type="transmembrane region" description="Helical" evidence="7">
    <location>
        <begin position="182"/>
        <end position="202"/>
    </location>
</feature>
<keyword evidence="4 7" id="KW-0812">Transmembrane</keyword>
<feature type="domain" description="Nucleoside transporter/FeoB GTPase Gate" evidence="10">
    <location>
        <begin position="107"/>
        <end position="207"/>
    </location>
</feature>
<dbReference type="GO" id="GO:0005337">
    <property type="term" value="F:nucleoside transmembrane transporter activity"/>
    <property type="evidence" value="ECO:0007669"/>
    <property type="project" value="InterPro"/>
</dbReference>
<dbReference type="OrthoDB" id="9766455at2"/>
<dbReference type="Pfam" id="PF07662">
    <property type="entry name" value="Nucleos_tra2_C"/>
    <property type="match status" value="1"/>
</dbReference>
<feature type="domain" description="Concentrative nucleoside transporter N-terminal" evidence="8">
    <location>
        <begin position="9"/>
        <end position="92"/>
    </location>
</feature>
<protein>
    <submittedName>
        <fullName evidence="11">NupC/NupG family nucleoside CNT transporter</fullName>
    </submittedName>
</protein>
<feature type="transmembrane region" description="Helical" evidence="7">
    <location>
        <begin position="110"/>
        <end position="130"/>
    </location>
</feature>
<dbReference type="Proteomes" id="UP000218831">
    <property type="component" value="Unassembled WGS sequence"/>
</dbReference>
<dbReference type="InterPro" id="IPR011642">
    <property type="entry name" value="Gate_dom"/>
</dbReference>
<gene>
    <name evidence="11" type="ORF">CK503_08935</name>
</gene>
<feature type="transmembrane region" description="Helical" evidence="7">
    <location>
        <begin position="423"/>
        <end position="443"/>
    </location>
</feature>
<proteinExistence type="inferred from homology"/>
<comment type="subcellular location">
    <subcellularLocation>
        <location evidence="1">Cell membrane</location>
        <topology evidence="1">Multi-pass membrane protein</topology>
    </subcellularLocation>
</comment>
<dbReference type="InterPro" id="IPR011657">
    <property type="entry name" value="CNT_C_dom"/>
</dbReference>
<sequence>MIDIFRGMIGMAVIIGISILFSKNRKHIDWRLVGTGLGIQFVLAVFILKGRQMQEYWAPLGWPKDFFSWVSSFFVIVLDFTTEGAEFIFGDLAKSPGMEGSMGNFFAFQVLPTIIFFASLTAILYHYGILQRIVKYMAKGMQKVMGTSGAESLAVISNIFVGQTESPLVIEPYIKKLTKSELLAVMTGGMATIAGGVMAAYVQMLGNSYAQAHDVALDVGRLMFAEQLLGASLMAAPAALVIAKIMYPEVDEPVTKGEVNMSVEKTDANGIDAAASGAATGLKLAGNVGAMLLAFIALLAMGNYFLESLGSFTGINAMITDGKLTIERVLGWIIAPIAFVVGVPWEDAINMGSLLGTKVVLNEFVAYLQLSDMVSASEISDKTIRMATFALCGFANFSSIAIQIGGIGGLAPSRKSELAEFGLKAVLAGTLANLMTATIAGMLF</sequence>
<evidence type="ECO:0000259" key="9">
    <source>
        <dbReference type="Pfam" id="PF07662"/>
    </source>
</evidence>
<organism evidence="11 12">
    <name type="scientific">Fodinibius salipaludis</name>
    <dbReference type="NCBI Taxonomy" id="2032627"/>
    <lineage>
        <taxon>Bacteria</taxon>
        <taxon>Pseudomonadati</taxon>
        <taxon>Balneolota</taxon>
        <taxon>Balneolia</taxon>
        <taxon>Balneolales</taxon>
        <taxon>Balneolaceae</taxon>
        <taxon>Fodinibius</taxon>
    </lineage>
</organism>
<dbReference type="GO" id="GO:0005886">
    <property type="term" value="C:plasma membrane"/>
    <property type="evidence" value="ECO:0007669"/>
    <property type="project" value="UniProtKB-SubCell"/>
</dbReference>
<dbReference type="RefSeq" id="WP_095606465.1">
    <property type="nucleotide sequence ID" value="NZ_NSKE01000006.1"/>
</dbReference>
<dbReference type="PANTHER" id="PTHR10590:SF4">
    <property type="entry name" value="SOLUTE CARRIER FAMILY 28 MEMBER 3"/>
    <property type="match status" value="1"/>
</dbReference>
<feature type="domain" description="Concentrative nucleoside transporter C-terminal" evidence="9">
    <location>
        <begin position="228"/>
        <end position="441"/>
    </location>
</feature>
<dbReference type="InterPro" id="IPR002668">
    <property type="entry name" value="CNT_N_dom"/>
</dbReference>
<evidence type="ECO:0000256" key="1">
    <source>
        <dbReference type="ARBA" id="ARBA00004651"/>
    </source>
</evidence>
<evidence type="ECO:0000256" key="4">
    <source>
        <dbReference type="ARBA" id="ARBA00022692"/>
    </source>
</evidence>
<dbReference type="GO" id="GO:0015293">
    <property type="term" value="F:symporter activity"/>
    <property type="evidence" value="ECO:0007669"/>
    <property type="project" value="TreeGrafter"/>
</dbReference>
<keyword evidence="6 7" id="KW-0472">Membrane</keyword>
<dbReference type="Pfam" id="PF01773">
    <property type="entry name" value="Nucleos_tra2_N"/>
    <property type="match status" value="1"/>
</dbReference>
<feature type="transmembrane region" description="Helical" evidence="7">
    <location>
        <begin position="7"/>
        <end position="24"/>
    </location>
</feature>
<comment type="caution">
    <text evidence="11">The sequence shown here is derived from an EMBL/GenBank/DDBJ whole genome shotgun (WGS) entry which is preliminary data.</text>
</comment>
<evidence type="ECO:0000313" key="12">
    <source>
        <dbReference type="Proteomes" id="UP000218831"/>
    </source>
</evidence>
<evidence type="ECO:0000259" key="8">
    <source>
        <dbReference type="Pfam" id="PF01773"/>
    </source>
</evidence>
<dbReference type="EMBL" id="NSKE01000006">
    <property type="protein sequence ID" value="PAU93789.1"/>
    <property type="molecule type" value="Genomic_DNA"/>
</dbReference>
<evidence type="ECO:0000256" key="3">
    <source>
        <dbReference type="ARBA" id="ARBA00022475"/>
    </source>
</evidence>
<evidence type="ECO:0000313" key="11">
    <source>
        <dbReference type="EMBL" id="PAU93789.1"/>
    </source>
</evidence>
<reference evidence="11 12" key="1">
    <citation type="submission" date="2017-08" db="EMBL/GenBank/DDBJ databases">
        <title>Aliifodinibius alkalisoli sp. nov., isolated from saline alkaline soil.</title>
        <authorList>
            <person name="Liu D."/>
            <person name="Zhang G."/>
        </authorList>
    </citation>
    <scope>NUCLEOTIDE SEQUENCE [LARGE SCALE GENOMIC DNA]</scope>
    <source>
        <strain evidence="11 12">WN023</strain>
    </source>
</reference>
<feature type="transmembrane region" description="Helical" evidence="7">
    <location>
        <begin position="389"/>
        <end position="411"/>
    </location>
</feature>
<keyword evidence="5 7" id="KW-1133">Transmembrane helix</keyword>
<feature type="transmembrane region" description="Helical" evidence="7">
    <location>
        <begin position="222"/>
        <end position="243"/>
    </location>
</feature>
<feature type="transmembrane region" description="Helical" evidence="7">
    <location>
        <begin position="69"/>
        <end position="90"/>
    </location>
</feature>
<feature type="transmembrane region" description="Helical" evidence="7">
    <location>
        <begin position="326"/>
        <end position="345"/>
    </location>
</feature>
<name>A0A2A2GAB3_9BACT</name>
<feature type="transmembrane region" description="Helical" evidence="7">
    <location>
        <begin position="284"/>
        <end position="306"/>
    </location>
</feature>
<accession>A0A2A2GAB3</accession>
<dbReference type="Pfam" id="PF07670">
    <property type="entry name" value="Gate"/>
    <property type="match status" value="1"/>
</dbReference>
<evidence type="ECO:0000256" key="7">
    <source>
        <dbReference type="SAM" id="Phobius"/>
    </source>
</evidence>